<proteinExistence type="predicted"/>
<feature type="transmembrane region" description="Helical" evidence="1">
    <location>
        <begin position="39"/>
        <end position="59"/>
    </location>
</feature>
<gene>
    <name evidence="2" type="ORF">PPRIM_AZ9-3.1.T0270039</name>
    <name evidence="3" type="ORF">PPRIM_AZ9-3.1.T0270041</name>
</gene>
<keyword evidence="1" id="KW-1133">Transmembrane helix</keyword>
<comment type="caution">
    <text evidence="3">The sequence shown here is derived from an EMBL/GenBank/DDBJ whole genome shotgun (WGS) entry which is preliminary data.</text>
</comment>
<keyword evidence="1" id="KW-0812">Transmembrane</keyword>
<evidence type="ECO:0000256" key="1">
    <source>
        <dbReference type="SAM" id="Phobius"/>
    </source>
</evidence>
<keyword evidence="4" id="KW-1185">Reference proteome</keyword>
<reference evidence="3" key="1">
    <citation type="submission" date="2021-01" db="EMBL/GenBank/DDBJ databases">
        <authorList>
            <consortium name="Genoscope - CEA"/>
            <person name="William W."/>
        </authorList>
    </citation>
    <scope>NUCLEOTIDE SEQUENCE</scope>
</reference>
<dbReference type="AlphaFoldDB" id="A0A8S1KW44"/>
<evidence type="ECO:0000313" key="3">
    <source>
        <dbReference type="EMBL" id="CAD8058095.1"/>
    </source>
</evidence>
<accession>A0A8S1KW44</accession>
<dbReference type="EMBL" id="CAJJDM010000026">
    <property type="protein sequence ID" value="CAD8058095.1"/>
    <property type="molecule type" value="Genomic_DNA"/>
</dbReference>
<dbReference type="EMBL" id="CAJJDM010000026">
    <property type="protein sequence ID" value="CAD8058091.1"/>
    <property type="molecule type" value="Genomic_DNA"/>
</dbReference>
<sequence>MGGQPSLSPQSNQYQVDKLKLDQIAIKKRTSKPNLFTTYRTLVIISIIVGIIIIAVLSFNKQIKRIHYHQLIRNQFSQFSRISLYFRTQ</sequence>
<evidence type="ECO:0000313" key="4">
    <source>
        <dbReference type="Proteomes" id="UP000688137"/>
    </source>
</evidence>
<dbReference type="Proteomes" id="UP000688137">
    <property type="component" value="Unassembled WGS sequence"/>
</dbReference>
<protein>
    <submittedName>
        <fullName evidence="3">Uncharacterized protein</fullName>
    </submittedName>
</protein>
<name>A0A8S1KW44_PARPR</name>
<organism evidence="3 4">
    <name type="scientific">Paramecium primaurelia</name>
    <dbReference type="NCBI Taxonomy" id="5886"/>
    <lineage>
        <taxon>Eukaryota</taxon>
        <taxon>Sar</taxon>
        <taxon>Alveolata</taxon>
        <taxon>Ciliophora</taxon>
        <taxon>Intramacronucleata</taxon>
        <taxon>Oligohymenophorea</taxon>
        <taxon>Peniculida</taxon>
        <taxon>Parameciidae</taxon>
        <taxon>Paramecium</taxon>
    </lineage>
</organism>
<keyword evidence="1" id="KW-0472">Membrane</keyword>
<evidence type="ECO:0000313" key="2">
    <source>
        <dbReference type="EMBL" id="CAD8058091.1"/>
    </source>
</evidence>